<keyword evidence="11" id="KW-1185">Reference proteome</keyword>
<dbReference type="InterPro" id="IPR047192">
    <property type="entry name" value="Euk_RPA1_DBD_C"/>
</dbReference>
<feature type="region of interest" description="Disordered" evidence="6">
    <location>
        <begin position="442"/>
        <end position="471"/>
    </location>
</feature>
<evidence type="ECO:0000313" key="10">
    <source>
        <dbReference type="EMBL" id="EOA39218.1"/>
    </source>
</evidence>
<evidence type="ECO:0000256" key="4">
    <source>
        <dbReference type="ARBA" id="ARBA00022833"/>
    </source>
</evidence>
<keyword evidence="4" id="KW-0862">Zinc</keyword>
<dbReference type="InterPro" id="IPR003871">
    <property type="entry name" value="RFA1B/D_OB_1st"/>
</dbReference>
<dbReference type="InterPro" id="IPR013955">
    <property type="entry name" value="Rep_factor-A_C"/>
</dbReference>
<evidence type="ECO:0000256" key="2">
    <source>
        <dbReference type="ARBA" id="ARBA00022723"/>
    </source>
</evidence>
<gene>
    <name evidence="10" type="ORF">CARUB_v10012190mg</name>
</gene>
<evidence type="ECO:0000256" key="1">
    <source>
        <dbReference type="ARBA" id="ARBA00005690"/>
    </source>
</evidence>
<protein>
    <recommendedName>
        <fullName evidence="12">DUF223 domain-containing protein</fullName>
    </recommendedName>
</protein>
<evidence type="ECO:0000256" key="5">
    <source>
        <dbReference type="ARBA" id="ARBA00023125"/>
    </source>
</evidence>
<sequence length="545" mass="61356">MAASFAFLKDVRPYKTAWRVQVKMLHSWRHYTQKTGETLEMVLSDELGKKIHASVRKDLVNLYVNRLHIDDWVFIENFGLNYATGQYRPTSHLYKMAFIPGTVVMHCDPKSDSSFLSLAKYQKIQSGELNPHMLVDVIGQIITIGELENLEANNKPTCKIDFEIRDENDERMACTLWGTLAEQVHRACENSDGSNVIVILRFMKIKAYKGVRSVTNSYDTSQVFVNSPFPEVDSFRESLPTDGLVLVPRERRPRMELVVVNNEDYQDVPRRTIEEIKNSLEVGRARLLCTIYGIDTDWAWYYISCRSCNKKVNHIHSGVHGVNNKGVKPRFWCDTCKSVVTNVVARFMLYANVMDTTGELKLLLFDSICTEIIGQSAPSVLDGSVDEIEDPDNLPDPLKNLIGKTFLFLVCIERANIWDGKDIYRVSKALLKHGGILMLENTQGTPDSMTPSSKRVYGSKDGPVDQASTSKKSCIEPIDLEKVNPDFKNEAELNKSSVESKTEGVIETKADLGKNVGETIGTTIDKADNAGPRAMVGVKVKIEKK</sequence>
<evidence type="ECO:0000259" key="8">
    <source>
        <dbReference type="Pfam" id="PF08646"/>
    </source>
</evidence>
<proteinExistence type="inferred from homology"/>
<dbReference type="CDD" id="cd04476">
    <property type="entry name" value="RPA1_DBD_C"/>
    <property type="match status" value="1"/>
</dbReference>
<dbReference type="CDD" id="cd04481">
    <property type="entry name" value="RPA1_DBD_B_like"/>
    <property type="match status" value="1"/>
</dbReference>
<reference evidence="11" key="1">
    <citation type="journal article" date="2013" name="Nat. Genet.">
        <title>The Capsella rubella genome and the genomic consequences of rapid mating system evolution.</title>
        <authorList>
            <person name="Slotte T."/>
            <person name="Hazzouri K.M."/>
            <person name="Agren J.A."/>
            <person name="Koenig D."/>
            <person name="Maumus F."/>
            <person name="Guo Y.L."/>
            <person name="Steige K."/>
            <person name="Platts A.E."/>
            <person name="Escobar J.S."/>
            <person name="Newman L.K."/>
            <person name="Wang W."/>
            <person name="Mandakova T."/>
            <person name="Vello E."/>
            <person name="Smith L.M."/>
            <person name="Henz S.R."/>
            <person name="Steffen J."/>
            <person name="Takuno S."/>
            <person name="Brandvain Y."/>
            <person name="Coop G."/>
            <person name="Andolfatto P."/>
            <person name="Hu T.T."/>
            <person name="Blanchette M."/>
            <person name="Clark R.M."/>
            <person name="Quesneville H."/>
            <person name="Nordborg M."/>
            <person name="Gaut B.S."/>
            <person name="Lysak M.A."/>
            <person name="Jenkins J."/>
            <person name="Grimwood J."/>
            <person name="Chapman J."/>
            <person name="Prochnik S."/>
            <person name="Shu S."/>
            <person name="Rokhsar D."/>
            <person name="Schmutz J."/>
            <person name="Weigel D."/>
            <person name="Wright S.I."/>
        </authorList>
    </citation>
    <scope>NUCLEOTIDE SEQUENCE [LARGE SCALE GENOMIC DNA]</scope>
    <source>
        <strain evidence="11">cv. Monte Gargano</strain>
    </source>
</reference>
<evidence type="ECO:0000256" key="3">
    <source>
        <dbReference type="ARBA" id="ARBA00022771"/>
    </source>
</evidence>
<dbReference type="PANTHER" id="PTHR47165:SF4">
    <property type="entry name" value="OS03G0429900 PROTEIN"/>
    <property type="match status" value="1"/>
</dbReference>
<evidence type="ECO:0000259" key="7">
    <source>
        <dbReference type="Pfam" id="PF02721"/>
    </source>
</evidence>
<dbReference type="EMBL" id="KB870805">
    <property type="protein sequence ID" value="EOA39218.1"/>
    <property type="molecule type" value="Genomic_DNA"/>
</dbReference>
<comment type="similarity">
    <text evidence="1">Belongs to the replication factor A protein 1 family.</text>
</comment>
<dbReference type="Pfam" id="PF08646">
    <property type="entry name" value="Rep_fac-A_C"/>
    <property type="match status" value="1"/>
</dbReference>
<keyword evidence="2" id="KW-0479">Metal-binding</keyword>
<keyword evidence="5" id="KW-0238">DNA-binding</keyword>
<dbReference type="Pfam" id="PF16900">
    <property type="entry name" value="REPA_OB_2"/>
    <property type="match status" value="1"/>
</dbReference>
<evidence type="ECO:0000259" key="9">
    <source>
        <dbReference type="Pfam" id="PF16900"/>
    </source>
</evidence>
<feature type="compositionally biased region" description="Polar residues" evidence="6">
    <location>
        <begin position="442"/>
        <end position="453"/>
    </location>
</feature>
<evidence type="ECO:0008006" key="12">
    <source>
        <dbReference type="Google" id="ProtNLM"/>
    </source>
</evidence>
<feature type="domain" description="Replication factor A C-terminal" evidence="8">
    <location>
        <begin position="288"/>
        <end position="409"/>
    </location>
</feature>
<name>R0IPV0_9BRAS</name>
<dbReference type="Gene3D" id="2.40.50.140">
    <property type="entry name" value="Nucleic acid-binding proteins"/>
    <property type="match status" value="3"/>
</dbReference>
<dbReference type="InterPro" id="IPR031657">
    <property type="entry name" value="REPA_OB_2"/>
</dbReference>
<evidence type="ECO:0000256" key="6">
    <source>
        <dbReference type="SAM" id="MobiDB-lite"/>
    </source>
</evidence>
<dbReference type="SUPFAM" id="SSF50249">
    <property type="entry name" value="Nucleic acid-binding proteins"/>
    <property type="match status" value="3"/>
</dbReference>
<accession>R0IPV0</accession>
<dbReference type="eggNOG" id="KOG0851">
    <property type="taxonomic scope" value="Eukaryota"/>
</dbReference>
<keyword evidence="3" id="KW-0863">Zinc-finger</keyword>
<dbReference type="InterPro" id="IPR012340">
    <property type="entry name" value="NA-bd_OB-fold"/>
</dbReference>
<dbReference type="PANTHER" id="PTHR47165">
    <property type="entry name" value="OS03G0429900 PROTEIN"/>
    <property type="match status" value="1"/>
</dbReference>
<dbReference type="GO" id="GO:0003677">
    <property type="term" value="F:DNA binding"/>
    <property type="evidence" value="ECO:0007669"/>
    <property type="project" value="UniProtKB-KW"/>
</dbReference>
<feature type="domain" description="Replication protein A OB" evidence="9">
    <location>
        <begin position="130"/>
        <end position="217"/>
    </location>
</feature>
<dbReference type="GO" id="GO:0008270">
    <property type="term" value="F:zinc ion binding"/>
    <property type="evidence" value="ECO:0007669"/>
    <property type="project" value="UniProtKB-KW"/>
</dbReference>
<organism evidence="10 11">
    <name type="scientific">Capsella rubella</name>
    <dbReference type="NCBI Taxonomy" id="81985"/>
    <lineage>
        <taxon>Eukaryota</taxon>
        <taxon>Viridiplantae</taxon>
        <taxon>Streptophyta</taxon>
        <taxon>Embryophyta</taxon>
        <taxon>Tracheophyta</taxon>
        <taxon>Spermatophyta</taxon>
        <taxon>Magnoliopsida</taxon>
        <taxon>eudicotyledons</taxon>
        <taxon>Gunneridae</taxon>
        <taxon>Pentapetalae</taxon>
        <taxon>rosids</taxon>
        <taxon>malvids</taxon>
        <taxon>Brassicales</taxon>
        <taxon>Brassicaceae</taxon>
        <taxon>Camelineae</taxon>
        <taxon>Capsella</taxon>
    </lineage>
</organism>
<dbReference type="AlphaFoldDB" id="R0IPV0"/>
<dbReference type="Proteomes" id="UP000029121">
    <property type="component" value="Unassembled WGS sequence"/>
</dbReference>
<dbReference type="STRING" id="81985.R0IPV0"/>
<feature type="domain" description="Replication protein A 70 kDa DNA-binding subunit B/D first OB fold" evidence="7">
    <location>
        <begin position="5"/>
        <end position="107"/>
    </location>
</feature>
<dbReference type="Pfam" id="PF02721">
    <property type="entry name" value="DUF223"/>
    <property type="match status" value="1"/>
</dbReference>
<dbReference type="CDD" id="cd04480">
    <property type="entry name" value="RPA1_DBD_A_like"/>
    <property type="match status" value="1"/>
</dbReference>
<evidence type="ECO:0000313" key="11">
    <source>
        <dbReference type="Proteomes" id="UP000029121"/>
    </source>
</evidence>